<name>A0ABU3R2L6_9GAMM</name>
<gene>
    <name evidence="2" type="ORF">RT723_11860</name>
    <name evidence="3" type="ORF">RT723_12035</name>
</gene>
<dbReference type="NCBIfam" id="TIGR02532">
    <property type="entry name" value="IV_pilin_GFxxxE"/>
    <property type="match status" value="1"/>
</dbReference>
<dbReference type="RefSeq" id="WP_315947305.1">
    <property type="nucleotide sequence ID" value="NZ_JAWCUA010000010.1"/>
</dbReference>
<keyword evidence="1" id="KW-0472">Membrane</keyword>
<dbReference type="Proteomes" id="UP001257914">
    <property type="component" value="Unassembled WGS sequence"/>
</dbReference>
<keyword evidence="1" id="KW-0812">Transmembrane</keyword>
<evidence type="ECO:0000313" key="4">
    <source>
        <dbReference type="Proteomes" id="UP001257914"/>
    </source>
</evidence>
<dbReference type="Pfam" id="PF07963">
    <property type="entry name" value="N_methyl"/>
    <property type="match status" value="1"/>
</dbReference>
<dbReference type="InterPro" id="IPR012902">
    <property type="entry name" value="N_methyl_site"/>
</dbReference>
<organism evidence="3 4">
    <name type="scientific">Psychrosphaera aquimarina</name>
    <dbReference type="NCBI Taxonomy" id="2044854"/>
    <lineage>
        <taxon>Bacteria</taxon>
        <taxon>Pseudomonadati</taxon>
        <taxon>Pseudomonadota</taxon>
        <taxon>Gammaproteobacteria</taxon>
        <taxon>Alteromonadales</taxon>
        <taxon>Pseudoalteromonadaceae</taxon>
        <taxon>Psychrosphaera</taxon>
    </lineage>
</organism>
<evidence type="ECO:0000313" key="3">
    <source>
        <dbReference type="EMBL" id="MDU0113712.1"/>
    </source>
</evidence>
<accession>A0ABU3R2L6</accession>
<dbReference type="EMBL" id="JAWCUA010000010">
    <property type="protein sequence ID" value="MDU0113712.1"/>
    <property type="molecule type" value="Genomic_DNA"/>
</dbReference>
<reference evidence="3 4" key="1">
    <citation type="submission" date="2023-10" db="EMBL/GenBank/DDBJ databases">
        <title>Psychrosphaera aquimaarina strain SW33 isolated from seawater.</title>
        <authorList>
            <person name="Bayburt H."/>
            <person name="Kim J.M."/>
            <person name="Choi B.J."/>
            <person name="Jeon C.O."/>
        </authorList>
    </citation>
    <scope>NUCLEOTIDE SEQUENCE [LARGE SCALE GENOMIC DNA]</scope>
    <source>
        <strain evidence="3 4">KCTC 52743</strain>
    </source>
</reference>
<dbReference type="EMBL" id="JAWCUA010000010">
    <property type="protein sequence ID" value="MDU0113681.1"/>
    <property type="molecule type" value="Genomic_DNA"/>
</dbReference>
<dbReference type="PROSITE" id="PS00409">
    <property type="entry name" value="PROKAR_NTER_METHYL"/>
    <property type="match status" value="1"/>
</dbReference>
<protein>
    <submittedName>
        <fullName evidence="3">Type II secretion system protein</fullName>
    </submittedName>
</protein>
<evidence type="ECO:0000256" key="1">
    <source>
        <dbReference type="SAM" id="Phobius"/>
    </source>
</evidence>
<proteinExistence type="predicted"/>
<evidence type="ECO:0000313" key="2">
    <source>
        <dbReference type="EMBL" id="MDU0113681.1"/>
    </source>
</evidence>
<comment type="caution">
    <text evidence="3">The sequence shown here is derived from an EMBL/GenBank/DDBJ whole genome shotgun (WGS) entry which is preliminary data.</text>
</comment>
<dbReference type="SUPFAM" id="SSF54523">
    <property type="entry name" value="Pili subunits"/>
    <property type="match status" value="1"/>
</dbReference>
<feature type="transmembrane region" description="Helical" evidence="1">
    <location>
        <begin position="12"/>
        <end position="33"/>
    </location>
</feature>
<keyword evidence="4" id="KW-1185">Reference proteome</keyword>
<dbReference type="Gene3D" id="3.30.700.10">
    <property type="entry name" value="Glycoprotein, Type 4 Pilin"/>
    <property type="match status" value="1"/>
</dbReference>
<sequence length="145" mass="14827">MKNTNQQGFTLVELIIVIVILGVLAVTAAPKFLDVKSDAVGGTLDGVKTAMVGVVNIEESRSIITTGSSVTPSALAVGDGLDLDSSWTVRYNDAVPADATIVRIYPSGQAPAADGAFATLVSGDAGFDCYAQYNAGVISVDKNCG</sequence>
<keyword evidence="1" id="KW-1133">Transmembrane helix</keyword>
<dbReference type="InterPro" id="IPR045584">
    <property type="entry name" value="Pilin-like"/>
</dbReference>